<feature type="transmembrane region" description="Helical" evidence="1">
    <location>
        <begin position="62"/>
        <end position="81"/>
    </location>
</feature>
<keyword evidence="1" id="KW-0812">Transmembrane</keyword>
<evidence type="ECO:0000259" key="2">
    <source>
        <dbReference type="Pfam" id="PF00884"/>
    </source>
</evidence>
<feature type="transmembrane region" description="Helical" evidence="1">
    <location>
        <begin position="236"/>
        <end position="259"/>
    </location>
</feature>
<accession>A0ABT2F6B7</accession>
<dbReference type="SUPFAM" id="SSF53649">
    <property type="entry name" value="Alkaline phosphatase-like"/>
    <property type="match status" value="1"/>
</dbReference>
<feature type="transmembrane region" description="Helical" evidence="1">
    <location>
        <begin position="199"/>
        <end position="216"/>
    </location>
</feature>
<keyword evidence="4" id="KW-1185">Reference proteome</keyword>
<feature type="transmembrane region" description="Helical" evidence="1">
    <location>
        <begin position="310"/>
        <end position="328"/>
    </location>
</feature>
<comment type="caution">
    <text evidence="3">The sequence shown here is derived from an EMBL/GenBank/DDBJ whole genome shotgun (WGS) entry which is preliminary data.</text>
</comment>
<feature type="transmembrane region" description="Helical" evidence="1">
    <location>
        <begin position="93"/>
        <end position="112"/>
    </location>
</feature>
<dbReference type="InterPro" id="IPR000917">
    <property type="entry name" value="Sulfatase_N"/>
</dbReference>
<feature type="transmembrane region" description="Helical" evidence="1">
    <location>
        <begin position="157"/>
        <end position="179"/>
    </location>
</feature>
<dbReference type="Gene3D" id="3.40.720.10">
    <property type="entry name" value="Alkaline Phosphatase, subunit A"/>
    <property type="match status" value="1"/>
</dbReference>
<feature type="domain" description="Sulfatase N-terminal" evidence="2">
    <location>
        <begin position="521"/>
        <end position="802"/>
    </location>
</feature>
<evidence type="ECO:0000313" key="4">
    <source>
        <dbReference type="Proteomes" id="UP001206548"/>
    </source>
</evidence>
<dbReference type="Proteomes" id="UP001206548">
    <property type="component" value="Unassembled WGS sequence"/>
</dbReference>
<feature type="transmembrane region" description="Helical" evidence="1">
    <location>
        <begin position="271"/>
        <end position="290"/>
    </location>
</feature>
<gene>
    <name evidence="3" type="ORF">NXS10_03525</name>
</gene>
<dbReference type="Pfam" id="PF00884">
    <property type="entry name" value="Sulfatase"/>
    <property type="match status" value="1"/>
</dbReference>
<protein>
    <submittedName>
        <fullName evidence="3">LTA synthase family protein</fullName>
    </submittedName>
</protein>
<proteinExistence type="predicted"/>
<keyword evidence="1" id="KW-0472">Membrane</keyword>
<dbReference type="InterPro" id="IPR017850">
    <property type="entry name" value="Alkaline_phosphatase_core_sf"/>
</dbReference>
<feature type="transmembrane region" description="Helical" evidence="1">
    <location>
        <begin position="335"/>
        <end position="355"/>
    </location>
</feature>
<dbReference type="EMBL" id="JANUXX010000003">
    <property type="protein sequence ID" value="MCS4488035.1"/>
    <property type="molecule type" value="Genomic_DNA"/>
</dbReference>
<evidence type="ECO:0000313" key="3">
    <source>
        <dbReference type="EMBL" id="MCS4488035.1"/>
    </source>
</evidence>
<organism evidence="3 4">
    <name type="scientific">Streptococcus sciuri</name>
    <dbReference type="NCBI Taxonomy" id="2973939"/>
    <lineage>
        <taxon>Bacteria</taxon>
        <taxon>Bacillati</taxon>
        <taxon>Bacillota</taxon>
        <taxon>Bacilli</taxon>
        <taxon>Lactobacillales</taxon>
        <taxon>Streptococcaceae</taxon>
        <taxon>Streptococcus</taxon>
    </lineage>
</organism>
<evidence type="ECO:0000256" key="1">
    <source>
        <dbReference type="SAM" id="Phobius"/>
    </source>
</evidence>
<reference evidence="3 4" key="1">
    <citation type="journal article" date="2023" name="Int. J. Syst. Evol. Microbiol.">
        <title>Streptococcus sciuri sp. nov., Staphylococcus marylandisciuri sp. nov. and Staphylococcus americanisciuri sp. nov., isolated from faeces of eastern grey squirrel (Sciurus carolinensis).</title>
        <authorList>
            <person name="Volokhov D.V."/>
            <person name="Zagorodnyaya T.A."/>
            <person name="Furtak V.A."/>
            <person name="Nattanmai G."/>
            <person name="Randall L."/>
            <person name="Jose S."/>
            <person name="Gao Y."/>
            <person name="Eisenberg T."/>
            <person name="Delmonte P."/>
            <person name="Blom J."/>
            <person name="Mitchell K.K."/>
        </authorList>
    </citation>
    <scope>NUCLEOTIDE SEQUENCE [LARGE SCALE GENOMIC DNA]</scope>
    <source>
        <strain evidence="3 4">SQ9-PEA</strain>
    </source>
</reference>
<dbReference type="CDD" id="cd16015">
    <property type="entry name" value="LTA_synthase"/>
    <property type="match status" value="1"/>
</dbReference>
<feature type="transmembrane region" description="Helical" evidence="1">
    <location>
        <begin position="382"/>
        <end position="404"/>
    </location>
</feature>
<keyword evidence="1" id="KW-1133">Transmembrane helix</keyword>
<feature type="transmembrane region" description="Helical" evidence="1">
    <location>
        <begin position="119"/>
        <end position="137"/>
    </location>
</feature>
<name>A0ABT2F6B7_9STRE</name>
<sequence>MNNFGQSPSQNGLVIIMKKVSNQILSILNREFFSKEAFIKWFRRLFRQMIDFLKSLVISRNFWYQVLIFLLFLELSVSLVWNNLAVAQNETSRVFPFFFQVPIVIIIGFLISRLVTWRFVVRFVCGYVFYLIASYWMTMTLSLNNKDFHWESFKSFWQMNFLLEAMVMMVVAYGFQYFITLGWDRERFSLEVSRVNRRVVLSGMLSSVYVTGKVFLDRLQSNHLLPIGKRVSESQQIWSVIQYVSTFFVLFFCINYLCLKAFHHLKSNRPSLSLALSSCLLVATVANYFIQAGITDKGKNYDYYTAPGATIFQIIILTLSFFVIFLIINRYLTSLVLVSLLAIIIAVVNQAKYALRQEPFLPSDLIWIREISFFKAYVSTEIIVAIVVGGGVIIGLLFLARGRVLPGAIVGKWRERLSVVMIMLLVSITSIRYISSHDEGSFPKGVPVLSSLYNLYDISWRGINAKANYQSLSYVWVNSLTTKKMATPKDYNRTKIKEIYDKYKKIATDLNKTRQQKLSDQTVIYILSESLANPTRLTGISASANPLEYITQVENESTGGLMLSDGYGGGTANMEFQSLTGLPMTNFKSGVSVLYSDVFPDMSYVPTLSQQYNAKNRIAIHLASAANYNRKLVYSRLNFGTFVALSGTKDKPTDTDIFGLQYSDAATYQNILDKLDSNQNQFFSVMTMQNHSPYLANVGDTISISGQGFNESRNHQLHNYTNLIVETDKATQAFLDKLKNYPKKVTVVFYGDHLPGIYPENFFVANPESQYLTDYFIWSNYEAPKLNYPKIRSNDFPALLLEETNSKVSPYYALLTKALPDRQNERDKETQEDLKLIQYDITTGKNYVSKYEDFFTSSK</sequence>
<feature type="transmembrane region" description="Helical" evidence="1">
    <location>
        <begin position="416"/>
        <end position="434"/>
    </location>
</feature>